<organism evidence="2 3">
    <name type="scientific">Planosporangium mesophilum</name>
    <dbReference type="NCBI Taxonomy" id="689768"/>
    <lineage>
        <taxon>Bacteria</taxon>
        <taxon>Bacillati</taxon>
        <taxon>Actinomycetota</taxon>
        <taxon>Actinomycetes</taxon>
        <taxon>Micromonosporales</taxon>
        <taxon>Micromonosporaceae</taxon>
        <taxon>Planosporangium</taxon>
    </lineage>
</organism>
<dbReference type="AlphaFoldDB" id="A0A8J3WZH1"/>
<evidence type="ECO:0000313" key="2">
    <source>
        <dbReference type="EMBL" id="GII21214.1"/>
    </source>
</evidence>
<name>A0A8J3WZH1_9ACTN</name>
<reference evidence="2" key="1">
    <citation type="submission" date="2021-01" db="EMBL/GenBank/DDBJ databases">
        <title>Whole genome shotgun sequence of Planosporangium mesophilum NBRC 109066.</title>
        <authorList>
            <person name="Komaki H."/>
            <person name="Tamura T."/>
        </authorList>
    </citation>
    <scope>NUCLEOTIDE SEQUENCE</scope>
    <source>
        <strain evidence="2">NBRC 109066</strain>
    </source>
</reference>
<evidence type="ECO:0000256" key="1">
    <source>
        <dbReference type="SAM" id="MobiDB-lite"/>
    </source>
</evidence>
<evidence type="ECO:0000313" key="3">
    <source>
        <dbReference type="Proteomes" id="UP000599074"/>
    </source>
</evidence>
<sequence>MLGCIAQSDRAWVPALEISTALAAGPSRDSNACRASRSTIGDRQMLAWQTINIRNPSPVVTCCAPYSIRPGRRGGEGPGMGHHNVHLGQKGALPR</sequence>
<gene>
    <name evidence="2" type="ORF">Pme01_08110</name>
</gene>
<comment type="caution">
    <text evidence="2">The sequence shown here is derived from an EMBL/GenBank/DDBJ whole genome shotgun (WGS) entry which is preliminary data.</text>
</comment>
<keyword evidence="3" id="KW-1185">Reference proteome</keyword>
<protein>
    <submittedName>
        <fullName evidence="2">Uncharacterized protein</fullName>
    </submittedName>
</protein>
<dbReference type="Proteomes" id="UP000599074">
    <property type="component" value="Unassembled WGS sequence"/>
</dbReference>
<accession>A0A8J3WZH1</accession>
<dbReference type="EMBL" id="BOON01000006">
    <property type="protein sequence ID" value="GII21214.1"/>
    <property type="molecule type" value="Genomic_DNA"/>
</dbReference>
<proteinExistence type="predicted"/>
<feature type="region of interest" description="Disordered" evidence="1">
    <location>
        <begin position="72"/>
        <end position="95"/>
    </location>
</feature>